<evidence type="ECO:0000256" key="6">
    <source>
        <dbReference type="ARBA" id="ARBA00033409"/>
    </source>
</evidence>
<dbReference type="Pfam" id="PF02565">
    <property type="entry name" value="RecO_C"/>
    <property type="match status" value="1"/>
</dbReference>
<keyword evidence="3" id="KW-0227">DNA damage</keyword>
<organism evidence="8 9">
    <name type="scientific">Aerophobetes bacterium</name>
    <dbReference type="NCBI Taxonomy" id="2030807"/>
    <lineage>
        <taxon>Bacteria</taxon>
        <taxon>Candidatus Aerophobota</taxon>
    </lineage>
</organism>
<protein>
    <recommendedName>
        <fullName evidence="2">DNA repair protein RecO</fullName>
    </recommendedName>
    <alternativeName>
        <fullName evidence="6">Recombination protein O</fullName>
    </alternativeName>
</protein>
<dbReference type="Gene3D" id="2.40.50.140">
    <property type="entry name" value="Nucleic acid-binding proteins"/>
    <property type="match status" value="1"/>
</dbReference>
<evidence type="ECO:0000256" key="3">
    <source>
        <dbReference type="ARBA" id="ARBA00022763"/>
    </source>
</evidence>
<sequence>KTEAIVLKDYDLGEQDKIVVFYSRRYGKIRAIAKGARGIKSRFACVIQPPSYNSLLIYKNRKGSLDVVSECIAKYQFLGIKKDLVRFAYVCYLIELIDKLTEEGESQSSLFRILLKSLFLMESIPKCSLDLLIESFQLKLLNILGYQPYLKGCINCGKKVSSTSYFYFSLRLGGLLCQNCKSIDGRRVSLSREAFLLMRRLLFLKLEEISGEKINKEIVKETEVVLRTYLSYQGQIKMPDSYFIHNFKKLELMQTAG</sequence>
<dbReference type="AlphaFoldDB" id="A0A523Y5M0"/>
<evidence type="ECO:0000256" key="5">
    <source>
        <dbReference type="ARBA" id="ARBA00023204"/>
    </source>
</evidence>
<dbReference type="SUPFAM" id="SSF50249">
    <property type="entry name" value="Nucleic acid-binding proteins"/>
    <property type="match status" value="1"/>
</dbReference>
<keyword evidence="4" id="KW-0233">DNA recombination</keyword>
<gene>
    <name evidence="8" type="primary">recO</name>
    <name evidence="8" type="ORF">E3J32_00460</name>
</gene>
<comment type="caution">
    <text evidence="8">The sequence shown here is derived from an EMBL/GenBank/DDBJ whole genome shotgun (WGS) entry which is preliminary data.</text>
</comment>
<dbReference type="InterPro" id="IPR003717">
    <property type="entry name" value="RecO"/>
</dbReference>
<evidence type="ECO:0000256" key="1">
    <source>
        <dbReference type="ARBA" id="ARBA00007452"/>
    </source>
</evidence>
<dbReference type="PANTHER" id="PTHR33991">
    <property type="entry name" value="DNA REPAIR PROTEIN RECO"/>
    <property type="match status" value="1"/>
</dbReference>
<feature type="non-terminal residue" evidence="8">
    <location>
        <position position="1"/>
    </location>
</feature>
<comment type="similarity">
    <text evidence="1">Belongs to the RecO family.</text>
</comment>
<feature type="domain" description="DNA replication/recombination mediator RecO N-terminal" evidence="7">
    <location>
        <begin position="1"/>
        <end position="72"/>
    </location>
</feature>
<name>A0A523Y5M0_UNCAE</name>
<proteinExistence type="inferred from homology"/>
<keyword evidence="5" id="KW-0234">DNA repair</keyword>
<dbReference type="InterPro" id="IPR042242">
    <property type="entry name" value="RecO_C"/>
</dbReference>
<dbReference type="GO" id="GO:0006310">
    <property type="term" value="P:DNA recombination"/>
    <property type="evidence" value="ECO:0007669"/>
    <property type="project" value="UniProtKB-KW"/>
</dbReference>
<dbReference type="EMBL" id="SOII01000032">
    <property type="protein sequence ID" value="TET86379.1"/>
    <property type="molecule type" value="Genomic_DNA"/>
</dbReference>
<dbReference type="Pfam" id="PF11967">
    <property type="entry name" value="RecO_N"/>
    <property type="match status" value="1"/>
</dbReference>
<reference evidence="8 9" key="1">
    <citation type="submission" date="2019-03" db="EMBL/GenBank/DDBJ databases">
        <title>Metabolic potential of uncultured bacteria and archaea associated with petroleum seepage in deep-sea sediments.</title>
        <authorList>
            <person name="Dong X."/>
            <person name="Hubert C."/>
        </authorList>
    </citation>
    <scope>NUCLEOTIDE SEQUENCE [LARGE SCALE GENOMIC DNA]</scope>
    <source>
        <strain evidence="8">E29_bin25</strain>
    </source>
</reference>
<evidence type="ECO:0000313" key="8">
    <source>
        <dbReference type="EMBL" id="TET86379.1"/>
    </source>
</evidence>
<dbReference type="GO" id="GO:0043590">
    <property type="term" value="C:bacterial nucleoid"/>
    <property type="evidence" value="ECO:0007669"/>
    <property type="project" value="TreeGrafter"/>
</dbReference>
<dbReference type="PANTHER" id="PTHR33991:SF1">
    <property type="entry name" value="DNA REPAIR PROTEIN RECO"/>
    <property type="match status" value="1"/>
</dbReference>
<dbReference type="Gene3D" id="1.20.1440.120">
    <property type="entry name" value="Recombination protein O, C-terminal domain"/>
    <property type="match status" value="1"/>
</dbReference>
<dbReference type="InterPro" id="IPR022572">
    <property type="entry name" value="DNA_rep/recomb_RecO_N"/>
</dbReference>
<evidence type="ECO:0000256" key="4">
    <source>
        <dbReference type="ARBA" id="ARBA00023172"/>
    </source>
</evidence>
<dbReference type="InterPro" id="IPR037278">
    <property type="entry name" value="ARFGAP/RecO"/>
</dbReference>
<dbReference type="NCBIfam" id="TIGR00613">
    <property type="entry name" value="reco"/>
    <property type="match status" value="1"/>
</dbReference>
<accession>A0A523Y5M0</accession>
<evidence type="ECO:0000256" key="2">
    <source>
        <dbReference type="ARBA" id="ARBA00021310"/>
    </source>
</evidence>
<dbReference type="InterPro" id="IPR012340">
    <property type="entry name" value="NA-bd_OB-fold"/>
</dbReference>
<evidence type="ECO:0000313" key="9">
    <source>
        <dbReference type="Proteomes" id="UP000315669"/>
    </source>
</evidence>
<dbReference type="HAMAP" id="MF_00201">
    <property type="entry name" value="RecO"/>
    <property type="match status" value="1"/>
</dbReference>
<evidence type="ECO:0000259" key="7">
    <source>
        <dbReference type="Pfam" id="PF11967"/>
    </source>
</evidence>
<dbReference type="SUPFAM" id="SSF57863">
    <property type="entry name" value="ArfGap/RecO-like zinc finger"/>
    <property type="match status" value="1"/>
</dbReference>
<dbReference type="GO" id="GO:0006302">
    <property type="term" value="P:double-strand break repair"/>
    <property type="evidence" value="ECO:0007669"/>
    <property type="project" value="TreeGrafter"/>
</dbReference>
<dbReference type="Proteomes" id="UP000315669">
    <property type="component" value="Unassembled WGS sequence"/>
</dbReference>